<evidence type="ECO:0000313" key="2">
    <source>
        <dbReference type="EMBL" id="CAD6186150.1"/>
    </source>
</evidence>
<reference evidence="2" key="1">
    <citation type="submission" date="2020-10" db="EMBL/GenBank/DDBJ databases">
        <authorList>
            <person name="Kikuchi T."/>
        </authorList>
    </citation>
    <scope>NUCLEOTIDE SEQUENCE</scope>
    <source>
        <strain evidence="2">NKZ352</strain>
    </source>
</reference>
<proteinExistence type="inferred from homology"/>
<organism evidence="2 3">
    <name type="scientific">Caenorhabditis auriculariae</name>
    <dbReference type="NCBI Taxonomy" id="2777116"/>
    <lineage>
        <taxon>Eukaryota</taxon>
        <taxon>Metazoa</taxon>
        <taxon>Ecdysozoa</taxon>
        <taxon>Nematoda</taxon>
        <taxon>Chromadorea</taxon>
        <taxon>Rhabditida</taxon>
        <taxon>Rhabditina</taxon>
        <taxon>Rhabditomorpha</taxon>
        <taxon>Rhabditoidea</taxon>
        <taxon>Rhabditidae</taxon>
        <taxon>Peloderinae</taxon>
        <taxon>Caenorhabditis</taxon>
    </lineage>
</organism>
<gene>
    <name evidence="2" type="ORF">CAUJ_LOCUS2069</name>
</gene>
<comment type="caution">
    <text evidence="2">The sequence shown here is derived from an EMBL/GenBank/DDBJ whole genome shotgun (WGS) entry which is preliminary data.</text>
</comment>
<dbReference type="AlphaFoldDB" id="A0A8S1GYG7"/>
<dbReference type="InterPro" id="IPR005373">
    <property type="entry name" value="PHAF1"/>
</dbReference>
<dbReference type="OrthoDB" id="411211at2759"/>
<protein>
    <submittedName>
        <fullName evidence="2">Uncharacterized protein</fullName>
    </submittedName>
</protein>
<evidence type="ECO:0000313" key="3">
    <source>
        <dbReference type="Proteomes" id="UP000835052"/>
    </source>
</evidence>
<sequence>MTHFISCCVGCYSRCEFDIRLNDHEATEIKTDSKFDEFSSAFSDPNLGDPASPVVIQRTSQHEFNPFGSTFCYGIRQLVVEVMENGHIAALTIYDDKM</sequence>
<keyword evidence="3" id="KW-1185">Reference proteome</keyword>
<dbReference type="PANTHER" id="PTHR13465">
    <property type="entry name" value="UPF0183 PROTEIN"/>
    <property type="match status" value="1"/>
</dbReference>
<dbReference type="Proteomes" id="UP000835052">
    <property type="component" value="Unassembled WGS sequence"/>
</dbReference>
<dbReference type="Pfam" id="PF03676">
    <property type="entry name" value="PHAF1"/>
    <property type="match status" value="1"/>
</dbReference>
<dbReference type="GO" id="GO:0043001">
    <property type="term" value="P:Golgi to plasma membrane protein transport"/>
    <property type="evidence" value="ECO:0007669"/>
    <property type="project" value="TreeGrafter"/>
</dbReference>
<accession>A0A8S1GYG7</accession>
<dbReference type="PANTHER" id="PTHR13465:SF2">
    <property type="entry name" value="PHAGOSOME ASSEMBLY FACTOR 1"/>
    <property type="match status" value="1"/>
</dbReference>
<name>A0A8S1GYG7_9PELO</name>
<comment type="similarity">
    <text evidence="1">Belongs to the PHAF1 family.</text>
</comment>
<dbReference type="EMBL" id="CAJGYM010000004">
    <property type="protein sequence ID" value="CAD6186150.1"/>
    <property type="molecule type" value="Genomic_DNA"/>
</dbReference>
<dbReference type="GO" id="GO:0005802">
    <property type="term" value="C:trans-Golgi network"/>
    <property type="evidence" value="ECO:0007669"/>
    <property type="project" value="TreeGrafter"/>
</dbReference>
<evidence type="ECO:0000256" key="1">
    <source>
        <dbReference type="ARBA" id="ARBA00024339"/>
    </source>
</evidence>
<dbReference type="InterPro" id="IPR039156">
    <property type="entry name" value="PHAF1/BROMI"/>
</dbReference>